<comment type="caution">
    <text evidence="8">The sequence shown here is derived from an EMBL/GenBank/DDBJ whole genome shotgun (WGS) entry which is preliminary data.</text>
</comment>
<dbReference type="InterPro" id="IPR001029">
    <property type="entry name" value="Flagellin_N"/>
</dbReference>
<reference evidence="8 9" key="1">
    <citation type="submission" date="2024-09" db="EMBL/GenBank/DDBJ databases">
        <authorList>
            <person name="Sun Q."/>
            <person name="Mori K."/>
        </authorList>
    </citation>
    <scope>NUCLEOTIDE SEQUENCE [LARGE SCALE GENOMIC DNA]</scope>
    <source>
        <strain evidence="8 9">CCM 8677</strain>
    </source>
</reference>
<proteinExistence type="inferred from homology"/>
<dbReference type="NCBIfam" id="TIGR02550">
    <property type="entry name" value="flagell_flgL"/>
    <property type="match status" value="1"/>
</dbReference>
<dbReference type="Pfam" id="PF00669">
    <property type="entry name" value="Flagellin_N"/>
    <property type="match status" value="1"/>
</dbReference>
<keyword evidence="8" id="KW-0966">Cell projection</keyword>
<dbReference type="RefSeq" id="WP_390209568.1">
    <property type="nucleotide sequence ID" value="NZ_JBHLXJ010000002.1"/>
</dbReference>
<protein>
    <submittedName>
        <fullName evidence="8">Flagellar hook-associated protein FlgL</fullName>
    </submittedName>
</protein>
<dbReference type="Pfam" id="PF00700">
    <property type="entry name" value="Flagellin_C"/>
    <property type="match status" value="1"/>
</dbReference>
<accession>A0ABV6I9K5</accession>
<dbReference type="PANTHER" id="PTHR42792:SF1">
    <property type="entry name" value="FLAGELLAR HOOK-ASSOCIATED PROTEIN 3"/>
    <property type="match status" value="1"/>
</dbReference>
<dbReference type="Proteomes" id="UP001589844">
    <property type="component" value="Unassembled WGS sequence"/>
</dbReference>
<gene>
    <name evidence="8" type="primary">flgL</name>
    <name evidence="8" type="ORF">ACFFJH_01665</name>
</gene>
<evidence type="ECO:0000259" key="7">
    <source>
        <dbReference type="Pfam" id="PF21158"/>
    </source>
</evidence>
<evidence type="ECO:0000313" key="9">
    <source>
        <dbReference type="Proteomes" id="UP001589844"/>
    </source>
</evidence>
<evidence type="ECO:0000256" key="2">
    <source>
        <dbReference type="ARBA" id="ARBA00004613"/>
    </source>
</evidence>
<feature type="domain" description="Flagellin N-terminal" evidence="5">
    <location>
        <begin position="3"/>
        <end position="139"/>
    </location>
</feature>
<dbReference type="InterPro" id="IPR046358">
    <property type="entry name" value="Flagellin_C"/>
</dbReference>
<dbReference type="EMBL" id="JBHLXJ010000002">
    <property type="protein sequence ID" value="MFC0348498.1"/>
    <property type="molecule type" value="Genomic_DNA"/>
</dbReference>
<evidence type="ECO:0000256" key="1">
    <source>
        <dbReference type="ARBA" id="ARBA00004365"/>
    </source>
</evidence>
<organism evidence="8 9">
    <name type="scientific">Undibacterium danionis</name>
    <dbReference type="NCBI Taxonomy" id="1812100"/>
    <lineage>
        <taxon>Bacteria</taxon>
        <taxon>Pseudomonadati</taxon>
        <taxon>Pseudomonadota</taxon>
        <taxon>Betaproteobacteria</taxon>
        <taxon>Burkholderiales</taxon>
        <taxon>Oxalobacteraceae</taxon>
        <taxon>Undibacterium</taxon>
    </lineage>
</organism>
<keyword evidence="8" id="KW-0969">Cilium</keyword>
<dbReference type="PANTHER" id="PTHR42792">
    <property type="entry name" value="FLAGELLIN"/>
    <property type="match status" value="1"/>
</dbReference>
<dbReference type="InterPro" id="IPR049119">
    <property type="entry name" value="FlgK_D2-like"/>
</dbReference>
<evidence type="ECO:0000259" key="6">
    <source>
        <dbReference type="Pfam" id="PF00700"/>
    </source>
</evidence>
<feature type="domain" description="Flagellin C-terminal" evidence="6">
    <location>
        <begin position="322"/>
        <end position="402"/>
    </location>
</feature>
<dbReference type="Pfam" id="PF21158">
    <property type="entry name" value="flgK_1st_1"/>
    <property type="match status" value="1"/>
</dbReference>
<evidence type="ECO:0000256" key="4">
    <source>
        <dbReference type="ARBA" id="ARBA00023143"/>
    </source>
</evidence>
<keyword evidence="9" id="KW-1185">Reference proteome</keyword>
<feature type="domain" description="Flagellar hook-associated protein 1 D2-like" evidence="7">
    <location>
        <begin position="199"/>
        <end position="283"/>
    </location>
</feature>
<sequence length="404" mass="43181">MRISTNTIYESGGARISDLQVGLNRTQQQIASGRRILNPSDDPIGSARALVITQTDAVNDQLAVNRKNAINTLSIAEDTLSNVTNVLHNVKTLVVSAGNGTLTDQERGYIANELQGSLEQLFGFANATDGTDAYLFSGFSSTTAPYTKTQGGAQYNGDQGGRFLQVDTSRQIPISYIGSAIFGNIRTSNGQFNIRPNPSNVGQTVATAAINVPTTANLTGNNYEVAFDNTGLNFTVTNKTTGVVVVPSTAYTSPQTVTVDGMDITLTNTPGAPGPNDKFSIQPGNQNIFETITDLINTLKTPTGNVQRRLELTADLSQANFNIDKSLSNVLMARTGLGTSLKELENLNSAGESMGVIYKQELSALQDLDYAKAITELNQNQVVLQAAQQSFVKTSSLSLFNYIN</sequence>
<comment type="similarity">
    <text evidence="3">Belongs to the bacterial flagellin family.</text>
</comment>
<dbReference type="InterPro" id="IPR001492">
    <property type="entry name" value="Flagellin"/>
</dbReference>
<keyword evidence="8" id="KW-0282">Flagellum</keyword>
<evidence type="ECO:0000256" key="3">
    <source>
        <dbReference type="ARBA" id="ARBA00005709"/>
    </source>
</evidence>
<dbReference type="InterPro" id="IPR013384">
    <property type="entry name" value="Flagell_FlgL"/>
</dbReference>
<keyword evidence="4" id="KW-0975">Bacterial flagellum</keyword>
<name>A0ABV6I9K5_9BURK</name>
<comment type="subcellular location">
    <subcellularLocation>
        <location evidence="1">Bacterial flagellum</location>
    </subcellularLocation>
    <subcellularLocation>
        <location evidence="2">Secreted</location>
    </subcellularLocation>
</comment>
<dbReference type="Gene3D" id="1.20.1330.10">
    <property type="entry name" value="f41 fragment of flagellin, N-terminal domain"/>
    <property type="match status" value="1"/>
</dbReference>
<dbReference type="SUPFAM" id="SSF64518">
    <property type="entry name" value="Phase 1 flagellin"/>
    <property type="match status" value="1"/>
</dbReference>
<evidence type="ECO:0000313" key="8">
    <source>
        <dbReference type="EMBL" id="MFC0348498.1"/>
    </source>
</evidence>
<evidence type="ECO:0000259" key="5">
    <source>
        <dbReference type="Pfam" id="PF00669"/>
    </source>
</evidence>